<accession>B8I0A7</accession>
<dbReference type="RefSeq" id="WP_015926491.1">
    <property type="nucleotide sequence ID" value="NC_011898.1"/>
</dbReference>
<gene>
    <name evidence="1" type="ordered locus">Ccel_3142</name>
</gene>
<reference evidence="1 2" key="1">
    <citation type="submission" date="2009-01" db="EMBL/GenBank/DDBJ databases">
        <title>Complete sequence of Clostridium cellulolyticum H10.</title>
        <authorList>
            <consortium name="US DOE Joint Genome Institute"/>
            <person name="Lucas S."/>
            <person name="Copeland A."/>
            <person name="Lapidus A."/>
            <person name="Glavina del Rio T."/>
            <person name="Dalin E."/>
            <person name="Tice H."/>
            <person name="Bruce D."/>
            <person name="Goodwin L."/>
            <person name="Pitluck S."/>
            <person name="Chertkov O."/>
            <person name="Saunders E."/>
            <person name="Brettin T."/>
            <person name="Detter J.C."/>
            <person name="Han C."/>
            <person name="Larimer F."/>
            <person name="Land M."/>
            <person name="Hauser L."/>
            <person name="Kyrpides N."/>
            <person name="Ivanova N."/>
            <person name="Zhou J."/>
            <person name="Richardson P."/>
        </authorList>
    </citation>
    <scope>NUCLEOTIDE SEQUENCE [LARGE SCALE GENOMIC DNA]</scope>
    <source>
        <strain evidence="2">ATCC 35319 / DSM 5812 / JCM 6584 / H10</strain>
    </source>
</reference>
<dbReference type="EMBL" id="CP001348">
    <property type="protein sequence ID" value="ACL77433.1"/>
    <property type="molecule type" value="Genomic_DNA"/>
</dbReference>
<proteinExistence type="predicted"/>
<dbReference type="OrthoDB" id="1737133at2"/>
<dbReference type="STRING" id="394503.Ccel_3142"/>
<keyword evidence="2" id="KW-1185">Reference proteome</keyword>
<evidence type="ECO:0000313" key="1">
    <source>
        <dbReference type="EMBL" id="ACL77433.1"/>
    </source>
</evidence>
<sequence length="395" mass="44773">MKTAGLFENNEVMAGINKFLNKFDISITYNMEELLNNVSNISSCQDLEAILIHSSARPKEQHKKLLYNIRAILPNILLIWFCHENEKDEQFEAWAFSAVGLKHIIYINENGEIPVNRLVETLTAEHERLVQLEEAKKQKQAVNTKLLRVKPPPKEKIVEKVVEKKIIVEKEVIVDRPTVVKGLLKIATFSVSPGCGSTSMAVRLGKYLSQHGKTAVIEVDGSDSLQFAKPTANCDYRALKKPEELGDALYELYRSGFNITVTDYGCLFKINSDGSLDRNQEDSINRVLLKEFIKADVKLGMAFTAPWQLEKLKFFTPGNEVFEGLCGKAYEELCFLTDGEEDKAEKDLNGIKCFSRDTDTDILIQTLLPDIAVPKEKKQQRQYGIFRLLPRIRGV</sequence>
<organism evidence="1 2">
    <name type="scientific">Ruminiclostridium cellulolyticum (strain ATCC 35319 / DSM 5812 / JCM 6584 / H10)</name>
    <name type="common">Clostridium cellulolyticum</name>
    <dbReference type="NCBI Taxonomy" id="394503"/>
    <lineage>
        <taxon>Bacteria</taxon>
        <taxon>Bacillati</taxon>
        <taxon>Bacillota</taxon>
        <taxon>Clostridia</taxon>
        <taxon>Eubacteriales</taxon>
        <taxon>Oscillospiraceae</taxon>
        <taxon>Ruminiclostridium</taxon>
    </lineage>
</organism>
<evidence type="ECO:0000313" key="2">
    <source>
        <dbReference type="Proteomes" id="UP000001349"/>
    </source>
</evidence>
<dbReference type="KEGG" id="cce:Ccel_3142"/>
<dbReference type="eggNOG" id="ENOG5033T0I">
    <property type="taxonomic scope" value="Bacteria"/>
</dbReference>
<dbReference type="Proteomes" id="UP000001349">
    <property type="component" value="Chromosome"/>
</dbReference>
<dbReference type="HOGENOM" id="CLU_697753_0_0_9"/>
<dbReference type="AlphaFoldDB" id="B8I0A7"/>
<protein>
    <submittedName>
        <fullName evidence="1">Uncharacterized protein</fullName>
    </submittedName>
</protein>
<name>B8I0A7_RUMCH</name>